<accession>W5JQ27</accession>
<proteinExistence type="predicted"/>
<dbReference type="VEuPathDB" id="VectorBase:ADAR2_008629"/>
<evidence type="ECO:0000313" key="3">
    <source>
        <dbReference type="EnsemblMetazoa" id="ADAC001711-PA"/>
    </source>
</evidence>
<evidence type="ECO:0000313" key="4">
    <source>
        <dbReference type="Proteomes" id="UP000000673"/>
    </source>
</evidence>
<dbReference type="HOGENOM" id="CLU_2039999_0_0_1"/>
<dbReference type="EMBL" id="ADMH02000435">
    <property type="protein sequence ID" value="ETN66502.1"/>
    <property type="molecule type" value="Genomic_DNA"/>
</dbReference>
<dbReference type="VEuPathDB" id="VectorBase:ADAC001711"/>
<dbReference type="AlphaFoldDB" id="W5JQ27"/>
<reference evidence="3" key="4">
    <citation type="submission" date="2015-06" db="UniProtKB">
        <authorList>
            <consortium name="EnsemblMetazoa"/>
        </authorList>
    </citation>
    <scope>IDENTIFICATION</scope>
</reference>
<protein>
    <submittedName>
        <fullName evidence="2 3">Uncharacterized protein</fullName>
    </submittedName>
</protein>
<reference evidence="2 4" key="1">
    <citation type="journal article" date="2010" name="BMC Genomics">
        <title>Combination of measures distinguishes pre-miRNAs from other stem-loops in the genome of the newly sequenced Anopheles darlingi.</title>
        <authorList>
            <person name="Mendes N.D."/>
            <person name="Freitas A.T."/>
            <person name="Vasconcelos A.T."/>
            <person name="Sagot M.F."/>
        </authorList>
    </citation>
    <scope>NUCLEOTIDE SEQUENCE</scope>
</reference>
<evidence type="ECO:0000256" key="1">
    <source>
        <dbReference type="SAM" id="MobiDB-lite"/>
    </source>
</evidence>
<keyword evidence="4" id="KW-1185">Reference proteome</keyword>
<gene>
    <name evidence="2" type="ORF">AND_001711</name>
</gene>
<dbReference type="EnsemblMetazoa" id="ADAC001711-RA">
    <property type="protein sequence ID" value="ADAC001711-PA"/>
    <property type="gene ID" value="ADAC001711"/>
</dbReference>
<dbReference type="Proteomes" id="UP000000673">
    <property type="component" value="Unassembled WGS sequence"/>
</dbReference>
<name>W5JQ27_ANODA</name>
<evidence type="ECO:0000313" key="2">
    <source>
        <dbReference type="EMBL" id="ETN66502.1"/>
    </source>
</evidence>
<sequence length="121" mass="13534">MHRCRPLPPPPSSSVRRCRYFQNKIIEGSFRNGTPPVITTSPSDEWRGRSFGYGPGLQWEGSPLLVENGSSCCSSSDERYDQSRNHQLQRHALSAPSPPPQDSHHPHQALAEDALEEKVLC</sequence>
<reference evidence="2" key="2">
    <citation type="submission" date="2010-05" db="EMBL/GenBank/DDBJ databases">
        <authorList>
            <person name="Almeida L.G."/>
            <person name="Nicolas M.F."/>
            <person name="Souza R.C."/>
            <person name="Vasconcelos A.T.R."/>
        </authorList>
    </citation>
    <scope>NUCLEOTIDE SEQUENCE</scope>
</reference>
<reference evidence="2" key="3">
    <citation type="journal article" date="2013" name="Nucleic Acids Res.">
        <title>The genome of Anopheles darlingi, the main neotropical malaria vector.</title>
        <authorList>
            <person name="Marinotti O."/>
            <person name="Cerqueira G.C."/>
            <person name="de Almeida L.G."/>
            <person name="Ferro M.I."/>
            <person name="Loreto E.L."/>
            <person name="Zaha A."/>
            <person name="Teixeira S.M."/>
            <person name="Wespiser A.R."/>
            <person name="Almeida E Silva A."/>
            <person name="Schlindwein A.D."/>
            <person name="Pacheco A.C."/>
            <person name="Silva A.L."/>
            <person name="Graveley B.R."/>
            <person name="Walenz B.P."/>
            <person name="Lima Bde A."/>
            <person name="Ribeiro C.A."/>
            <person name="Nunes-Silva C.G."/>
            <person name="de Carvalho C.R."/>
            <person name="Soares C.M."/>
            <person name="de Menezes C.B."/>
            <person name="Matiolli C."/>
            <person name="Caffrey D."/>
            <person name="Araujo D.A."/>
            <person name="de Oliveira D.M."/>
            <person name="Golenbock D."/>
            <person name="Grisard E.C."/>
            <person name="Fantinatti-Garboggini F."/>
            <person name="de Carvalho F.M."/>
            <person name="Barcellos F.G."/>
            <person name="Prosdocimi F."/>
            <person name="May G."/>
            <person name="Azevedo Junior G.M."/>
            <person name="Guimaraes G.M."/>
            <person name="Goldman G.H."/>
            <person name="Padilha I.Q."/>
            <person name="Batista Jda S."/>
            <person name="Ferro J.A."/>
            <person name="Ribeiro J.M."/>
            <person name="Fietto J.L."/>
            <person name="Dabbas K.M."/>
            <person name="Cerdeira L."/>
            <person name="Agnez-Lima L.F."/>
            <person name="Brocchi M."/>
            <person name="de Carvalho M.O."/>
            <person name="Teixeira Mde M."/>
            <person name="Diniz Maia Mde M."/>
            <person name="Goldman M.H."/>
            <person name="Cruz Schneider M.P."/>
            <person name="Felipe M.S."/>
            <person name="Hungria M."/>
            <person name="Nicolas M.F."/>
            <person name="Pereira M."/>
            <person name="Montes M.A."/>
            <person name="Cantao M.E."/>
            <person name="Vincentz M."/>
            <person name="Rafael M.S."/>
            <person name="Silverman N."/>
            <person name="Stoco P.H."/>
            <person name="Souza R.C."/>
            <person name="Vicentini R."/>
            <person name="Gazzinelli R.T."/>
            <person name="Neves Rde O."/>
            <person name="Silva R."/>
            <person name="Astolfi-Filho S."/>
            <person name="Maciel T.E."/>
            <person name="Urmenyi T.P."/>
            <person name="Tadei W.P."/>
            <person name="Camargo E.P."/>
            <person name="de Vasconcelos A.T."/>
        </authorList>
    </citation>
    <scope>NUCLEOTIDE SEQUENCE</scope>
</reference>
<feature type="region of interest" description="Disordered" evidence="1">
    <location>
        <begin position="73"/>
        <end position="108"/>
    </location>
</feature>
<organism evidence="2">
    <name type="scientific">Anopheles darlingi</name>
    <name type="common">Mosquito</name>
    <dbReference type="NCBI Taxonomy" id="43151"/>
    <lineage>
        <taxon>Eukaryota</taxon>
        <taxon>Metazoa</taxon>
        <taxon>Ecdysozoa</taxon>
        <taxon>Arthropoda</taxon>
        <taxon>Hexapoda</taxon>
        <taxon>Insecta</taxon>
        <taxon>Pterygota</taxon>
        <taxon>Neoptera</taxon>
        <taxon>Endopterygota</taxon>
        <taxon>Diptera</taxon>
        <taxon>Nematocera</taxon>
        <taxon>Culicoidea</taxon>
        <taxon>Culicidae</taxon>
        <taxon>Anophelinae</taxon>
        <taxon>Anopheles</taxon>
    </lineage>
</organism>